<evidence type="ECO:0000313" key="3">
    <source>
        <dbReference type="Proteomes" id="UP001221142"/>
    </source>
</evidence>
<protein>
    <submittedName>
        <fullName evidence="2">Uncharacterized protein</fullName>
    </submittedName>
</protein>
<reference evidence="2" key="1">
    <citation type="submission" date="2023-03" db="EMBL/GenBank/DDBJ databases">
        <title>Massive genome expansion in bonnet fungi (Mycena s.s.) driven by repeated elements and novel gene families across ecological guilds.</title>
        <authorList>
            <consortium name="Lawrence Berkeley National Laboratory"/>
            <person name="Harder C.B."/>
            <person name="Miyauchi S."/>
            <person name="Viragh M."/>
            <person name="Kuo A."/>
            <person name="Thoen E."/>
            <person name="Andreopoulos B."/>
            <person name="Lu D."/>
            <person name="Skrede I."/>
            <person name="Drula E."/>
            <person name="Henrissat B."/>
            <person name="Morin E."/>
            <person name="Kohler A."/>
            <person name="Barry K."/>
            <person name="LaButti K."/>
            <person name="Morin E."/>
            <person name="Salamov A."/>
            <person name="Lipzen A."/>
            <person name="Mereny Z."/>
            <person name="Hegedus B."/>
            <person name="Baldrian P."/>
            <person name="Stursova M."/>
            <person name="Weitz H."/>
            <person name="Taylor A."/>
            <person name="Grigoriev I.V."/>
            <person name="Nagy L.G."/>
            <person name="Martin F."/>
            <person name="Kauserud H."/>
        </authorList>
    </citation>
    <scope>NUCLEOTIDE SEQUENCE</scope>
    <source>
        <strain evidence="2">9284</strain>
    </source>
</reference>
<proteinExistence type="predicted"/>
<gene>
    <name evidence="2" type="ORF">FB45DRAFT_891545</name>
</gene>
<evidence type="ECO:0000256" key="1">
    <source>
        <dbReference type="SAM" id="MobiDB-lite"/>
    </source>
</evidence>
<dbReference type="EMBL" id="JARKIF010000002">
    <property type="protein sequence ID" value="KAJ7646829.1"/>
    <property type="molecule type" value="Genomic_DNA"/>
</dbReference>
<sequence>MYFHNVATHQCIPDRPSIMNVPWQPFHMQSGIHFQEAVPLVDARPYLQYLRLSSDPLPRRQIARPTGPVHFNVPQSGAIEYVSSWPPAISMPQEVTSPDNSPSVYYTPMSTPTLCESPTTTSSTLSSPQTSHSLSLTSSPVEVKIAAEVDSTDDEENRPPVETKLLDNVAPLRRLRPMYAASLKGLARLRRNAPPALSLAEEEEGANDSATRYILELGDVDGLVKPCARLDSLLLRRGDTEEQRSRLLALLVDGN</sequence>
<comment type="caution">
    <text evidence="2">The sequence shown here is derived from an EMBL/GenBank/DDBJ whole genome shotgun (WGS) entry which is preliminary data.</text>
</comment>
<name>A0AAD7CE81_9AGAR</name>
<feature type="region of interest" description="Disordered" evidence="1">
    <location>
        <begin position="107"/>
        <end position="139"/>
    </location>
</feature>
<dbReference type="Proteomes" id="UP001221142">
    <property type="component" value="Unassembled WGS sequence"/>
</dbReference>
<accession>A0AAD7CE81</accession>
<dbReference type="AlphaFoldDB" id="A0AAD7CE81"/>
<evidence type="ECO:0000313" key="2">
    <source>
        <dbReference type="EMBL" id="KAJ7646829.1"/>
    </source>
</evidence>
<keyword evidence="3" id="KW-1185">Reference proteome</keyword>
<feature type="compositionally biased region" description="Low complexity" evidence="1">
    <location>
        <begin position="110"/>
        <end position="139"/>
    </location>
</feature>
<organism evidence="2 3">
    <name type="scientific">Roridomyces roridus</name>
    <dbReference type="NCBI Taxonomy" id="1738132"/>
    <lineage>
        <taxon>Eukaryota</taxon>
        <taxon>Fungi</taxon>
        <taxon>Dikarya</taxon>
        <taxon>Basidiomycota</taxon>
        <taxon>Agaricomycotina</taxon>
        <taxon>Agaricomycetes</taxon>
        <taxon>Agaricomycetidae</taxon>
        <taxon>Agaricales</taxon>
        <taxon>Marasmiineae</taxon>
        <taxon>Mycenaceae</taxon>
        <taxon>Roridomyces</taxon>
    </lineage>
</organism>